<dbReference type="PANTHER" id="PTHR11274">
    <property type="entry name" value="RAD25/XP-B DNA REPAIR HELICASE"/>
    <property type="match status" value="1"/>
</dbReference>
<dbReference type="EMBL" id="MN740480">
    <property type="protein sequence ID" value="QHU29060.1"/>
    <property type="molecule type" value="Genomic_DNA"/>
</dbReference>
<evidence type="ECO:0000256" key="4">
    <source>
        <dbReference type="ARBA" id="ARBA00022840"/>
    </source>
</evidence>
<feature type="domain" description="Helicase ATP-binding" evidence="5">
    <location>
        <begin position="189"/>
        <end position="334"/>
    </location>
</feature>
<feature type="domain" description="Helicase C-terminal" evidence="6">
    <location>
        <begin position="392"/>
        <end position="565"/>
    </location>
</feature>
<dbReference type="Gene3D" id="3.40.50.300">
    <property type="entry name" value="P-loop containing nucleotide triphosphate hydrolases"/>
    <property type="match status" value="2"/>
</dbReference>
<dbReference type="InterPro" id="IPR001650">
    <property type="entry name" value="Helicase_C-like"/>
</dbReference>
<keyword evidence="1" id="KW-0547">Nucleotide-binding</keyword>
<dbReference type="InterPro" id="IPR027417">
    <property type="entry name" value="P-loop_NTPase"/>
</dbReference>
<dbReference type="InterPro" id="IPR006935">
    <property type="entry name" value="Helicase/UvrB_N"/>
</dbReference>
<evidence type="ECO:0000256" key="2">
    <source>
        <dbReference type="ARBA" id="ARBA00022801"/>
    </source>
</evidence>
<accession>A0A6C0LF79</accession>
<evidence type="ECO:0000313" key="7">
    <source>
        <dbReference type="EMBL" id="QHU29060.1"/>
    </source>
</evidence>
<dbReference type="PANTHER" id="PTHR11274:SF0">
    <property type="entry name" value="GENERAL TRANSCRIPTION AND DNA REPAIR FACTOR IIH HELICASE SUBUNIT XPB"/>
    <property type="match status" value="1"/>
</dbReference>
<dbReference type="PROSITE" id="PS51194">
    <property type="entry name" value="HELICASE_CTER"/>
    <property type="match status" value="1"/>
</dbReference>
<evidence type="ECO:0000256" key="1">
    <source>
        <dbReference type="ARBA" id="ARBA00022741"/>
    </source>
</evidence>
<dbReference type="InterPro" id="IPR014001">
    <property type="entry name" value="Helicase_ATP-bd"/>
</dbReference>
<dbReference type="AlphaFoldDB" id="A0A6C0LF79"/>
<protein>
    <recommendedName>
        <fullName evidence="8">Helicase ATP-binding domain-containing protein</fullName>
    </recommendedName>
</protein>
<dbReference type="Gene3D" id="6.10.140.530">
    <property type="match status" value="2"/>
</dbReference>
<keyword evidence="4" id="KW-0067">ATP-binding</keyword>
<dbReference type="Pfam" id="PF04851">
    <property type="entry name" value="ResIII"/>
    <property type="match status" value="1"/>
</dbReference>
<dbReference type="InterPro" id="IPR050615">
    <property type="entry name" value="ATP-dep_DNA_Helicase"/>
</dbReference>
<evidence type="ECO:0000259" key="6">
    <source>
        <dbReference type="PROSITE" id="PS51194"/>
    </source>
</evidence>
<proteinExistence type="predicted"/>
<dbReference type="GO" id="GO:0003677">
    <property type="term" value="F:DNA binding"/>
    <property type="evidence" value="ECO:0007669"/>
    <property type="project" value="InterPro"/>
</dbReference>
<keyword evidence="3" id="KW-0347">Helicase</keyword>
<keyword evidence="2" id="KW-0378">Hydrolase</keyword>
<dbReference type="SUPFAM" id="SSF52540">
    <property type="entry name" value="P-loop containing nucleoside triphosphate hydrolases"/>
    <property type="match status" value="1"/>
</dbReference>
<dbReference type="GO" id="GO:0016787">
    <property type="term" value="F:hydrolase activity"/>
    <property type="evidence" value="ECO:0007669"/>
    <property type="project" value="UniProtKB-KW"/>
</dbReference>
<dbReference type="SMART" id="SM00487">
    <property type="entry name" value="DEXDc"/>
    <property type="match status" value="1"/>
</dbReference>
<organism evidence="7">
    <name type="scientific">viral metagenome</name>
    <dbReference type="NCBI Taxonomy" id="1070528"/>
    <lineage>
        <taxon>unclassified sequences</taxon>
        <taxon>metagenomes</taxon>
        <taxon>organismal metagenomes</taxon>
    </lineage>
</organism>
<dbReference type="GO" id="GO:0005524">
    <property type="term" value="F:ATP binding"/>
    <property type="evidence" value="ECO:0007669"/>
    <property type="project" value="UniProtKB-KW"/>
</dbReference>
<name>A0A6C0LF79_9ZZZZ</name>
<evidence type="ECO:0000259" key="5">
    <source>
        <dbReference type="PROSITE" id="PS51192"/>
    </source>
</evidence>
<reference evidence="7" key="1">
    <citation type="journal article" date="2020" name="Nature">
        <title>Giant virus diversity and host interactions through global metagenomics.</title>
        <authorList>
            <person name="Schulz F."/>
            <person name="Roux S."/>
            <person name="Paez-Espino D."/>
            <person name="Jungbluth S."/>
            <person name="Walsh D.A."/>
            <person name="Denef V.J."/>
            <person name="McMahon K.D."/>
            <person name="Konstantinidis K.T."/>
            <person name="Eloe-Fadrosh E.A."/>
            <person name="Kyrpides N.C."/>
            <person name="Woyke T."/>
        </authorList>
    </citation>
    <scope>NUCLEOTIDE SEQUENCE</scope>
    <source>
        <strain evidence="7">GVMAG-M-3300027804-47</strain>
    </source>
</reference>
<evidence type="ECO:0000256" key="3">
    <source>
        <dbReference type="ARBA" id="ARBA00022806"/>
    </source>
</evidence>
<dbReference type="Pfam" id="PF00271">
    <property type="entry name" value="Helicase_C"/>
    <property type="match status" value="1"/>
</dbReference>
<dbReference type="GO" id="GO:0004386">
    <property type="term" value="F:helicase activity"/>
    <property type="evidence" value="ECO:0007669"/>
    <property type="project" value="UniProtKB-KW"/>
</dbReference>
<sequence length="1194" mass="143873">MNNQEKGLLYEKYVKDFIIQKIGCNAYLWNECPENILIDNALVDSHNDMRLIRKDIKEGYLHTHKDIGIDIIQLDNNRCSIVQCKNGYSNGLCVDDISGIMMRSNFMRDVPTFIYYTNCLSRNVKYTSILSPYVVNIDCSVNIDKLLEVSIDNKIYFVKLPYEDKNNQEITKTEIIPYSYQSEAVAKFKEHFESNNRGILSLPCGCGKTYTSYIISSDYSHIIILSPLREFASQNLNRFIEYGYDKNNTLLVDSDGNRDIDSIKEIIKNKNKLLISCTYNSMDLITECLDLFKDALFIVDEFHNLSKANISDDENHIFKLLMSDYKILFMSATPRIYDIEYDDEAFDMEWLFGDVVYQMTFTDAIANKYITDYKIWLPSIHENNEELDKELSIYEIDNEIKNRCKFLYSCIANNGSRKCIIYCKDTEDMMSMIECMKTLNEFYIMDIEINSISCEDIEKKRKRTLESFANNNDKIQLLFNIRILNECIDIPSCDSIYISYAPKNKITTIQRISRATRTDKNNPYKVANIYIWCEEYEEILETLSSIKEYDIMFKDKIKVNAVDFYHSKEDKEIELVENDKVLISNCIVGVKEFRVMSWEEKLEMVEEYIKENGKLPLSTDKNVMVKQLRNWISHQNKYYKKHIHMFRNIQYVNKWETFIENYSHLFRTNEEQWYDMLECVKHYIYDNNKLPSILDEDPYIQTLYRWVGTQKHKYKNKLQIMNMKNEKIRSTWETFIKDNYILFMSNEELWNENLEQLKQYIEKYNKEPSTIDEDKNIQRLGRWLSTQKKNYKLQIENMKDYETRKVWEDFLQSFSIIKTREDIWLNKFENLKLYIQKHNKSPYDTDNNNQDKILSQWLGTQNQNFKNNKGFMKIHCLKQKWINFKEEFKNIFMSQDEIWKNHIETVENYIAKHNKLPLSTDKNKEIQKLATWISNQKDNYKFQQNIMLNEDIKQLWINFVEKHKRLFITREEQWIENLHKIDEYIKQHNKLPSKKDTNDDVKTLKIWIYTQKKNYPNMGIMRNNNDIMKLWESFIENNKPLFMTFHEIWNDNLYNLEQYIKTYNKLPSQIDSDINIQQLGGWVSTQKTNFEKHRDIMKDPVIRNKWLDFMNTYPLFFRSNKDIWYDYFQQSSNYIINYKKRPSSTDKNKHIQQLGRWLITQTKNYKSNKFIMQELEIRQSWEDFTKQYDYIFET</sequence>
<evidence type="ECO:0008006" key="8">
    <source>
        <dbReference type="Google" id="ProtNLM"/>
    </source>
</evidence>
<dbReference type="PROSITE" id="PS51192">
    <property type="entry name" value="HELICASE_ATP_BIND_1"/>
    <property type="match status" value="1"/>
</dbReference>